<dbReference type="Gene3D" id="3.40.640.10">
    <property type="entry name" value="Type I PLP-dependent aspartate aminotransferase-like (Major domain)"/>
    <property type="match status" value="1"/>
</dbReference>
<keyword evidence="4 7" id="KW-0456">Lyase</keyword>
<dbReference type="InterPro" id="IPR001597">
    <property type="entry name" value="ArAA_b-elim_lyase/Thr_aldolase"/>
</dbReference>
<gene>
    <name evidence="7" type="primary">ltaE</name>
    <name evidence="7" type="ORF">ISALK_09480</name>
</gene>
<name>A0AA43XLU9_9CLOT</name>
<dbReference type="FunFam" id="3.40.640.10:FF:000030">
    <property type="entry name" value="Low-specificity L-threonine aldolase"/>
    <property type="match status" value="1"/>
</dbReference>
<evidence type="ECO:0000256" key="1">
    <source>
        <dbReference type="ARBA" id="ARBA00001933"/>
    </source>
</evidence>
<keyword evidence="3" id="KW-0663">Pyridoxal phosphate</keyword>
<dbReference type="Pfam" id="PF01212">
    <property type="entry name" value="Beta_elim_lyase"/>
    <property type="match status" value="1"/>
</dbReference>
<comment type="similarity">
    <text evidence="2">Belongs to the threonine aldolase family.</text>
</comment>
<dbReference type="InterPro" id="IPR015421">
    <property type="entry name" value="PyrdxlP-dep_Trfase_major"/>
</dbReference>
<sequence>MKVIDLRSDTVTTPTEDMYKGMQGAPIGDDVYGDDPTVNKLEALAAKTLDKEDAIFVPTGTMGNLIAIMAHTQPGEEIILERNSHIFLYEAAGASRLAGVQSMTIEGNDGIMDPKEVEDSIRDENIHFPTTGLICVENTHNMAGGMVQPMENLQQLKSVASRHHLPMHLDGARVFNAAVALNCEAKEIAAYFDSIMFCLSKGLGSPMGSMLVGGHDFIYHARKLRKMLGGGMRQVGVMASCGILSIQEMPEQLKVDHENAQILSKGLNKLSGFSVNLEKVHTNIINASIKDKNISSDCFVEKMKKKGILANPRGKDLIRLVTHKDVTQEDIHYALTVMESLE</sequence>
<feature type="modified residue" description="N6-(pyridoxal phosphate)lysine" evidence="5">
    <location>
        <position position="201"/>
    </location>
</feature>
<dbReference type="PANTHER" id="PTHR48097:SF9">
    <property type="entry name" value="L-THREONINE ALDOLASE"/>
    <property type="match status" value="1"/>
</dbReference>
<dbReference type="AlphaFoldDB" id="A0AA43XLU9"/>
<dbReference type="Proteomes" id="UP000449710">
    <property type="component" value="Unassembled WGS sequence"/>
</dbReference>
<dbReference type="CDD" id="cd06502">
    <property type="entry name" value="TA_like"/>
    <property type="match status" value="1"/>
</dbReference>
<evidence type="ECO:0000259" key="6">
    <source>
        <dbReference type="Pfam" id="PF01212"/>
    </source>
</evidence>
<dbReference type="PANTHER" id="PTHR48097">
    <property type="entry name" value="L-THREONINE ALDOLASE-RELATED"/>
    <property type="match status" value="1"/>
</dbReference>
<dbReference type="NCBIfam" id="NF007825">
    <property type="entry name" value="PRK10534.1"/>
    <property type="match status" value="1"/>
</dbReference>
<dbReference type="FunFam" id="3.90.1150.10:FF:000041">
    <property type="entry name" value="Low-specificity L-threonine aldolase"/>
    <property type="match status" value="1"/>
</dbReference>
<keyword evidence="8" id="KW-1185">Reference proteome</keyword>
<proteinExistence type="inferred from homology"/>
<dbReference type="GO" id="GO:0006545">
    <property type="term" value="P:glycine biosynthetic process"/>
    <property type="evidence" value="ECO:0007669"/>
    <property type="project" value="TreeGrafter"/>
</dbReference>
<dbReference type="EC" id="4.1.2.48" evidence="7"/>
<dbReference type="NCBIfam" id="NF041359">
    <property type="entry name" value="GntG_guanitoxin"/>
    <property type="match status" value="1"/>
</dbReference>
<dbReference type="PIRSF" id="PIRSF017617">
    <property type="entry name" value="Thr_aldolase"/>
    <property type="match status" value="1"/>
</dbReference>
<dbReference type="InterPro" id="IPR023603">
    <property type="entry name" value="Low_specificity_L-TA-like"/>
</dbReference>
<dbReference type="GO" id="GO:0006567">
    <property type="term" value="P:L-threonine catabolic process"/>
    <property type="evidence" value="ECO:0007669"/>
    <property type="project" value="TreeGrafter"/>
</dbReference>
<evidence type="ECO:0000256" key="3">
    <source>
        <dbReference type="ARBA" id="ARBA00022898"/>
    </source>
</evidence>
<dbReference type="EMBL" id="SUMG01000011">
    <property type="protein sequence ID" value="NBG88731.1"/>
    <property type="molecule type" value="Genomic_DNA"/>
</dbReference>
<dbReference type="InterPro" id="IPR015424">
    <property type="entry name" value="PyrdxlP-dep_Trfase"/>
</dbReference>
<dbReference type="Gene3D" id="3.90.1150.10">
    <property type="entry name" value="Aspartate Aminotransferase, domain 1"/>
    <property type="match status" value="1"/>
</dbReference>
<organism evidence="7 8">
    <name type="scientific">Isachenkonia alkalipeptolytica</name>
    <dbReference type="NCBI Taxonomy" id="2565777"/>
    <lineage>
        <taxon>Bacteria</taxon>
        <taxon>Bacillati</taxon>
        <taxon>Bacillota</taxon>
        <taxon>Clostridia</taxon>
        <taxon>Eubacteriales</taxon>
        <taxon>Clostridiaceae</taxon>
        <taxon>Isachenkonia</taxon>
    </lineage>
</organism>
<evidence type="ECO:0000313" key="8">
    <source>
        <dbReference type="Proteomes" id="UP000449710"/>
    </source>
</evidence>
<dbReference type="SUPFAM" id="SSF53383">
    <property type="entry name" value="PLP-dependent transferases"/>
    <property type="match status" value="1"/>
</dbReference>
<dbReference type="RefSeq" id="WP_160721654.1">
    <property type="nucleotide sequence ID" value="NZ_SUMG01000011.1"/>
</dbReference>
<reference evidence="7 8" key="1">
    <citation type="submission" date="2019-04" db="EMBL/GenBank/DDBJ databases">
        <title>Isachenkonia alkalipeptolytica gen. nov. sp. nov. a new anaerobic, alkiliphilic organothrophic bacterium capable to reduce synthesized ferrihydrite isolated from a soda lake.</title>
        <authorList>
            <person name="Toshchakov S.V."/>
            <person name="Zavarzina D.G."/>
            <person name="Zhilina T.N."/>
            <person name="Kostrikina N.A."/>
            <person name="Kublanov I.V."/>
        </authorList>
    </citation>
    <scope>NUCLEOTIDE SEQUENCE [LARGE SCALE GENOMIC DNA]</scope>
    <source>
        <strain evidence="7 8">Z-1701</strain>
    </source>
</reference>
<evidence type="ECO:0000256" key="5">
    <source>
        <dbReference type="PIRSR" id="PIRSR017617-1"/>
    </source>
</evidence>
<accession>A0AA43XLU9</accession>
<feature type="domain" description="Aromatic amino acid beta-eliminating lyase/threonine aldolase" evidence="6">
    <location>
        <begin position="5"/>
        <end position="287"/>
    </location>
</feature>
<dbReference type="GO" id="GO:0005829">
    <property type="term" value="C:cytosol"/>
    <property type="evidence" value="ECO:0007669"/>
    <property type="project" value="TreeGrafter"/>
</dbReference>
<evidence type="ECO:0000256" key="2">
    <source>
        <dbReference type="ARBA" id="ARBA00006966"/>
    </source>
</evidence>
<dbReference type="GO" id="GO:0008732">
    <property type="term" value="F:L-allo-threonine aldolase activity"/>
    <property type="evidence" value="ECO:0007669"/>
    <property type="project" value="TreeGrafter"/>
</dbReference>
<comment type="caution">
    <text evidence="7">The sequence shown here is derived from an EMBL/GenBank/DDBJ whole genome shotgun (WGS) entry which is preliminary data.</text>
</comment>
<evidence type="ECO:0000313" key="7">
    <source>
        <dbReference type="EMBL" id="NBG88731.1"/>
    </source>
</evidence>
<comment type="cofactor">
    <cofactor evidence="1">
        <name>pyridoxal 5'-phosphate</name>
        <dbReference type="ChEBI" id="CHEBI:597326"/>
    </cofactor>
</comment>
<evidence type="ECO:0000256" key="4">
    <source>
        <dbReference type="ARBA" id="ARBA00023239"/>
    </source>
</evidence>
<dbReference type="InterPro" id="IPR015422">
    <property type="entry name" value="PyrdxlP-dep_Trfase_small"/>
</dbReference>
<protein>
    <submittedName>
        <fullName evidence="7">Low-specificity L-threonine aldolase</fullName>
        <ecNumber evidence="7">4.1.2.48</ecNumber>
    </submittedName>
</protein>